<keyword evidence="1" id="KW-0805">Transcription regulation</keyword>
<dbReference type="Gene3D" id="1.20.120.530">
    <property type="entry name" value="GntR ligand-binding domain-like"/>
    <property type="match status" value="1"/>
</dbReference>
<protein>
    <submittedName>
        <fullName evidence="6">GntR family transcriptional regulator</fullName>
    </submittedName>
</protein>
<feature type="domain" description="HTH gntR-type" evidence="5">
    <location>
        <begin position="27"/>
        <end position="94"/>
    </location>
</feature>
<evidence type="ECO:0000256" key="1">
    <source>
        <dbReference type="ARBA" id="ARBA00023015"/>
    </source>
</evidence>
<dbReference type="InterPro" id="IPR000524">
    <property type="entry name" value="Tscrpt_reg_HTH_GntR"/>
</dbReference>
<dbReference type="PANTHER" id="PTHR43537">
    <property type="entry name" value="TRANSCRIPTIONAL REGULATOR, GNTR FAMILY"/>
    <property type="match status" value="1"/>
</dbReference>
<sequence>MDTKWWRAHLAPSVPSSMPNHPSKTSGSRSESVYSGLRRAIIEQALMPGDKLTEDVIGERFGVSRTIVRAALAKLNAEGLVDLQPNKGATIAQPSLSEAHDVFEARMCLERQVLARLAERITDRDLAMLEQHVALEAKAGAHDGPAAIRLAGEFHILLAELSGNGVLARYVDEVVSRCSLILALYSRPHSSDCSINEHQQIVDALRARDADRATKAMDHHLQAVTERALLSSNSDKHRDIRSILDRYAG</sequence>
<evidence type="ECO:0000313" key="6">
    <source>
        <dbReference type="EMBL" id="MBZ6074873.1"/>
    </source>
</evidence>
<dbReference type="PROSITE" id="PS50949">
    <property type="entry name" value="HTH_GNTR"/>
    <property type="match status" value="1"/>
</dbReference>
<feature type="region of interest" description="Disordered" evidence="4">
    <location>
        <begin position="12"/>
        <end position="31"/>
    </location>
</feature>
<evidence type="ECO:0000256" key="2">
    <source>
        <dbReference type="ARBA" id="ARBA00023125"/>
    </source>
</evidence>
<dbReference type="InterPro" id="IPR036388">
    <property type="entry name" value="WH-like_DNA-bd_sf"/>
</dbReference>
<dbReference type="Proteomes" id="UP000704176">
    <property type="component" value="Unassembled WGS sequence"/>
</dbReference>
<dbReference type="SMART" id="SM00345">
    <property type="entry name" value="HTH_GNTR"/>
    <property type="match status" value="1"/>
</dbReference>
<dbReference type="PRINTS" id="PR00035">
    <property type="entry name" value="HTHGNTR"/>
</dbReference>
<feature type="compositionally biased region" description="Polar residues" evidence="4">
    <location>
        <begin position="14"/>
        <end position="31"/>
    </location>
</feature>
<evidence type="ECO:0000313" key="7">
    <source>
        <dbReference type="Proteomes" id="UP000704176"/>
    </source>
</evidence>
<organism evidence="6 7">
    <name type="scientific">Microvirga puerhi</name>
    <dbReference type="NCBI Taxonomy" id="2876078"/>
    <lineage>
        <taxon>Bacteria</taxon>
        <taxon>Pseudomonadati</taxon>
        <taxon>Pseudomonadota</taxon>
        <taxon>Alphaproteobacteria</taxon>
        <taxon>Hyphomicrobiales</taxon>
        <taxon>Methylobacteriaceae</taxon>
        <taxon>Microvirga</taxon>
    </lineage>
</organism>
<name>A0ABS7VIR4_9HYPH</name>
<dbReference type="CDD" id="cd07377">
    <property type="entry name" value="WHTH_GntR"/>
    <property type="match status" value="1"/>
</dbReference>
<dbReference type="PANTHER" id="PTHR43537:SF53">
    <property type="entry name" value="HTH-TYPE TRANSCRIPTIONAL REPRESSOR NANR"/>
    <property type="match status" value="1"/>
</dbReference>
<dbReference type="InterPro" id="IPR008920">
    <property type="entry name" value="TF_FadR/GntR_C"/>
</dbReference>
<dbReference type="EMBL" id="JAIRBM010000001">
    <property type="protein sequence ID" value="MBZ6074873.1"/>
    <property type="molecule type" value="Genomic_DNA"/>
</dbReference>
<keyword evidence="7" id="KW-1185">Reference proteome</keyword>
<dbReference type="Pfam" id="PF00392">
    <property type="entry name" value="GntR"/>
    <property type="match status" value="1"/>
</dbReference>
<dbReference type="Pfam" id="PF07729">
    <property type="entry name" value="FCD"/>
    <property type="match status" value="1"/>
</dbReference>
<dbReference type="InterPro" id="IPR011711">
    <property type="entry name" value="GntR_C"/>
</dbReference>
<accession>A0ABS7VIR4</accession>
<evidence type="ECO:0000256" key="3">
    <source>
        <dbReference type="ARBA" id="ARBA00023163"/>
    </source>
</evidence>
<dbReference type="SUPFAM" id="SSF48008">
    <property type="entry name" value="GntR ligand-binding domain-like"/>
    <property type="match status" value="1"/>
</dbReference>
<keyword evidence="3" id="KW-0804">Transcription</keyword>
<dbReference type="SMART" id="SM00895">
    <property type="entry name" value="FCD"/>
    <property type="match status" value="1"/>
</dbReference>
<comment type="caution">
    <text evidence="6">The sequence shown here is derived from an EMBL/GenBank/DDBJ whole genome shotgun (WGS) entry which is preliminary data.</text>
</comment>
<keyword evidence="2" id="KW-0238">DNA-binding</keyword>
<dbReference type="SUPFAM" id="SSF46785">
    <property type="entry name" value="Winged helix' DNA-binding domain"/>
    <property type="match status" value="1"/>
</dbReference>
<evidence type="ECO:0000259" key="5">
    <source>
        <dbReference type="PROSITE" id="PS50949"/>
    </source>
</evidence>
<proteinExistence type="predicted"/>
<dbReference type="InterPro" id="IPR036390">
    <property type="entry name" value="WH_DNA-bd_sf"/>
</dbReference>
<evidence type="ECO:0000256" key="4">
    <source>
        <dbReference type="SAM" id="MobiDB-lite"/>
    </source>
</evidence>
<dbReference type="Gene3D" id="1.10.10.10">
    <property type="entry name" value="Winged helix-like DNA-binding domain superfamily/Winged helix DNA-binding domain"/>
    <property type="match status" value="1"/>
</dbReference>
<gene>
    <name evidence="6" type="ORF">K9B37_00965</name>
</gene>
<reference evidence="6 7" key="1">
    <citation type="submission" date="2021-09" db="EMBL/GenBank/DDBJ databases">
        <title>The complete genome sequence of a new microorganism.</title>
        <authorList>
            <person name="Zi Z."/>
        </authorList>
    </citation>
    <scope>NUCLEOTIDE SEQUENCE [LARGE SCALE GENOMIC DNA]</scope>
    <source>
        <strain evidence="6 7">WGZ8</strain>
    </source>
</reference>